<accession>A0ACB9K790</accession>
<evidence type="ECO:0000313" key="2">
    <source>
        <dbReference type="Proteomes" id="UP001056120"/>
    </source>
</evidence>
<reference evidence="1 2" key="2">
    <citation type="journal article" date="2022" name="Mol. Ecol. Resour.">
        <title>The genomes of chicory, endive, great burdock and yacon provide insights into Asteraceae paleo-polyploidization history and plant inulin production.</title>
        <authorList>
            <person name="Fan W."/>
            <person name="Wang S."/>
            <person name="Wang H."/>
            <person name="Wang A."/>
            <person name="Jiang F."/>
            <person name="Liu H."/>
            <person name="Zhao H."/>
            <person name="Xu D."/>
            <person name="Zhang Y."/>
        </authorList>
    </citation>
    <scope>NUCLEOTIDE SEQUENCE [LARGE SCALE GENOMIC DNA]</scope>
    <source>
        <strain evidence="2">cv. Yunnan</strain>
        <tissue evidence="1">Leaves</tissue>
    </source>
</reference>
<organism evidence="1 2">
    <name type="scientific">Smallanthus sonchifolius</name>
    <dbReference type="NCBI Taxonomy" id="185202"/>
    <lineage>
        <taxon>Eukaryota</taxon>
        <taxon>Viridiplantae</taxon>
        <taxon>Streptophyta</taxon>
        <taxon>Embryophyta</taxon>
        <taxon>Tracheophyta</taxon>
        <taxon>Spermatophyta</taxon>
        <taxon>Magnoliopsida</taxon>
        <taxon>eudicotyledons</taxon>
        <taxon>Gunneridae</taxon>
        <taxon>Pentapetalae</taxon>
        <taxon>asterids</taxon>
        <taxon>campanulids</taxon>
        <taxon>Asterales</taxon>
        <taxon>Asteraceae</taxon>
        <taxon>Asteroideae</taxon>
        <taxon>Heliantheae alliance</taxon>
        <taxon>Millerieae</taxon>
        <taxon>Smallanthus</taxon>
    </lineage>
</organism>
<reference evidence="2" key="1">
    <citation type="journal article" date="2022" name="Mol. Ecol. Resour.">
        <title>The genomes of chicory, endive, great burdock and yacon provide insights into Asteraceae palaeo-polyploidization history and plant inulin production.</title>
        <authorList>
            <person name="Fan W."/>
            <person name="Wang S."/>
            <person name="Wang H."/>
            <person name="Wang A."/>
            <person name="Jiang F."/>
            <person name="Liu H."/>
            <person name="Zhao H."/>
            <person name="Xu D."/>
            <person name="Zhang Y."/>
        </authorList>
    </citation>
    <scope>NUCLEOTIDE SEQUENCE [LARGE SCALE GENOMIC DNA]</scope>
    <source>
        <strain evidence="2">cv. Yunnan</strain>
    </source>
</reference>
<gene>
    <name evidence="1" type="ORF">L1987_02167</name>
</gene>
<dbReference type="Proteomes" id="UP001056120">
    <property type="component" value="Linkage Group LG01"/>
</dbReference>
<proteinExistence type="predicted"/>
<name>A0ACB9K790_9ASTR</name>
<comment type="caution">
    <text evidence="1">The sequence shown here is derived from an EMBL/GenBank/DDBJ whole genome shotgun (WGS) entry which is preliminary data.</text>
</comment>
<protein>
    <submittedName>
        <fullName evidence="1">Uncharacterized protein</fullName>
    </submittedName>
</protein>
<keyword evidence="2" id="KW-1185">Reference proteome</keyword>
<sequence length="266" mass="29870">MGRHFGDSETHTSRVEGLEREVLCIKENVIPVEMSYRLSIEVVVDSTHQLSVFEKSLEYKILTERLAEIQVILEGALVGVRMSGIWSQLDRVLAVVSKGKCAYVALQSLFYSLNEFVMCSHIRIDPGSPDILSQFEGNFLHPYFEEEGKDLPKKDSPPVTVDAKPVTSLCLVQVIPVTFIRAYSTLHPADAEKMGESNASQSTPEQWNPAHANMAYAPNWFIKQGSLLIDPAMCLKRKQKGGFVKKKDEVREQELEKECARVASQL</sequence>
<evidence type="ECO:0000313" key="1">
    <source>
        <dbReference type="EMBL" id="KAI3828071.1"/>
    </source>
</evidence>
<dbReference type="EMBL" id="CM042018">
    <property type="protein sequence ID" value="KAI3828071.1"/>
    <property type="molecule type" value="Genomic_DNA"/>
</dbReference>